<dbReference type="PROSITE" id="PS51186">
    <property type="entry name" value="GNAT"/>
    <property type="match status" value="2"/>
</dbReference>
<gene>
    <name evidence="5" type="ORF">WKV53_22780</name>
</gene>
<keyword evidence="2" id="KW-0012">Acyltransferase</keyword>
<feature type="domain" description="N-acetyltransferase" evidence="4">
    <location>
        <begin position="3"/>
        <end position="156"/>
    </location>
</feature>
<evidence type="ECO:0000256" key="2">
    <source>
        <dbReference type="ARBA" id="ARBA00023315"/>
    </source>
</evidence>
<accession>A0ABU9B0R7</accession>
<reference evidence="5 6" key="1">
    <citation type="submission" date="2024-04" db="EMBL/GenBank/DDBJ databases">
        <title>Luteolibacter sp. isolated from soil.</title>
        <authorList>
            <person name="An J."/>
        </authorList>
    </citation>
    <scope>NUCLEOTIDE SEQUENCE [LARGE SCALE GENOMIC DNA]</scope>
    <source>
        <strain evidence="5 6">Y139</strain>
    </source>
</reference>
<sequence>MHTLLRPYQPPASDEVVAFFTKVFGELDRDFDLISKERDLADIPAAYQHSGGEFWMLRDGEDGLVTGTIALRRLDEECAELKRFYLLAAWHGRGLGRRLLETAIGHAREQGFARIRLDTTTKSTAAIRLFEANGFIPIERYNDDSFAERFYELDLGHRQASGSHSPNYIVRRLNPGEADLYRAVRLESLRESPEAFATSYESALQRDEGSWQAQADASASGSDRATFVVLADRPIGLGAIYRNLDQPQEGELIQVWVSPESRGSQVAADLMDALFQWAASNGFGTIRAEVTPDNPRALRFYEKHGFVRTKSHPSSDGTNDLLTRKVGRDSP</sequence>
<proteinExistence type="predicted"/>
<dbReference type="InterPro" id="IPR050832">
    <property type="entry name" value="Bact_Acetyltransf"/>
</dbReference>
<dbReference type="CDD" id="cd04301">
    <property type="entry name" value="NAT_SF"/>
    <property type="match status" value="2"/>
</dbReference>
<dbReference type="Pfam" id="PF00583">
    <property type="entry name" value="Acetyltransf_1"/>
    <property type="match status" value="2"/>
</dbReference>
<feature type="domain" description="N-acetyltransferase" evidence="4">
    <location>
        <begin position="168"/>
        <end position="327"/>
    </location>
</feature>
<dbReference type="EMBL" id="JBBUKT010000011">
    <property type="protein sequence ID" value="MEK7953358.1"/>
    <property type="molecule type" value="Genomic_DNA"/>
</dbReference>
<dbReference type="PANTHER" id="PTHR43877:SF2">
    <property type="entry name" value="AMINOALKYLPHOSPHONATE N-ACETYLTRANSFERASE-RELATED"/>
    <property type="match status" value="1"/>
</dbReference>
<comment type="caution">
    <text evidence="5">The sequence shown here is derived from an EMBL/GenBank/DDBJ whole genome shotgun (WGS) entry which is preliminary data.</text>
</comment>
<evidence type="ECO:0000259" key="4">
    <source>
        <dbReference type="PROSITE" id="PS51186"/>
    </source>
</evidence>
<dbReference type="PANTHER" id="PTHR43877">
    <property type="entry name" value="AMINOALKYLPHOSPHONATE N-ACETYLTRANSFERASE-RELATED-RELATED"/>
    <property type="match status" value="1"/>
</dbReference>
<keyword evidence="6" id="KW-1185">Reference proteome</keyword>
<name>A0ABU9B0R7_9BACT</name>
<evidence type="ECO:0000313" key="6">
    <source>
        <dbReference type="Proteomes" id="UP001371305"/>
    </source>
</evidence>
<dbReference type="InterPro" id="IPR000182">
    <property type="entry name" value="GNAT_dom"/>
</dbReference>
<keyword evidence="1" id="KW-0808">Transferase</keyword>
<feature type="compositionally biased region" description="Basic and acidic residues" evidence="3">
    <location>
        <begin position="322"/>
        <end position="331"/>
    </location>
</feature>
<evidence type="ECO:0000313" key="5">
    <source>
        <dbReference type="EMBL" id="MEK7953358.1"/>
    </source>
</evidence>
<dbReference type="Proteomes" id="UP001371305">
    <property type="component" value="Unassembled WGS sequence"/>
</dbReference>
<protein>
    <submittedName>
        <fullName evidence="5">GNAT family N-acetyltransferase</fullName>
    </submittedName>
</protein>
<dbReference type="Gene3D" id="3.40.630.30">
    <property type="match status" value="2"/>
</dbReference>
<evidence type="ECO:0000256" key="3">
    <source>
        <dbReference type="SAM" id="MobiDB-lite"/>
    </source>
</evidence>
<feature type="compositionally biased region" description="Polar residues" evidence="3">
    <location>
        <begin position="312"/>
        <end position="321"/>
    </location>
</feature>
<dbReference type="InterPro" id="IPR016181">
    <property type="entry name" value="Acyl_CoA_acyltransferase"/>
</dbReference>
<evidence type="ECO:0000256" key="1">
    <source>
        <dbReference type="ARBA" id="ARBA00022679"/>
    </source>
</evidence>
<feature type="region of interest" description="Disordered" evidence="3">
    <location>
        <begin position="308"/>
        <end position="331"/>
    </location>
</feature>
<dbReference type="RefSeq" id="WP_341407123.1">
    <property type="nucleotide sequence ID" value="NZ_JBBUKT010000011.1"/>
</dbReference>
<organism evidence="5 6">
    <name type="scientific">Luteolibacter soli</name>
    <dbReference type="NCBI Taxonomy" id="3135280"/>
    <lineage>
        <taxon>Bacteria</taxon>
        <taxon>Pseudomonadati</taxon>
        <taxon>Verrucomicrobiota</taxon>
        <taxon>Verrucomicrobiia</taxon>
        <taxon>Verrucomicrobiales</taxon>
        <taxon>Verrucomicrobiaceae</taxon>
        <taxon>Luteolibacter</taxon>
    </lineage>
</organism>
<dbReference type="SUPFAM" id="SSF55729">
    <property type="entry name" value="Acyl-CoA N-acyltransferases (Nat)"/>
    <property type="match status" value="2"/>
</dbReference>